<sequence length="157" mass="17920">MIPQKLLSNRAFAAVTDHIPSTSTAVTQQCINHQTEQKNQLNERTADDNQAPSSFSSFQAVKHLFKVFGRKAENFFGVPPEESCGVDLSDPDADIRRARRHLRYILRNYGGFNPKELVKTLKRQKFFERHSCEELATNFEEFIDPKEFTVLASEVSA</sequence>
<dbReference type="AlphaFoldDB" id="A0A0N5ARJ3"/>
<organism evidence="1 2">
    <name type="scientific">Syphacia muris</name>
    <dbReference type="NCBI Taxonomy" id="451379"/>
    <lineage>
        <taxon>Eukaryota</taxon>
        <taxon>Metazoa</taxon>
        <taxon>Ecdysozoa</taxon>
        <taxon>Nematoda</taxon>
        <taxon>Chromadorea</taxon>
        <taxon>Rhabditida</taxon>
        <taxon>Spirurina</taxon>
        <taxon>Oxyuridomorpha</taxon>
        <taxon>Oxyuroidea</taxon>
        <taxon>Oxyuridae</taxon>
        <taxon>Syphacia</taxon>
    </lineage>
</organism>
<evidence type="ECO:0000313" key="1">
    <source>
        <dbReference type="Proteomes" id="UP000046393"/>
    </source>
</evidence>
<protein>
    <submittedName>
        <fullName evidence="2">Uncharacterized protein</fullName>
    </submittedName>
</protein>
<keyword evidence="1" id="KW-1185">Reference proteome</keyword>
<evidence type="ECO:0000313" key="2">
    <source>
        <dbReference type="WBParaSite" id="SMUV_0000734401-mRNA-1"/>
    </source>
</evidence>
<reference evidence="2" key="1">
    <citation type="submission" date="2017-02" db="UniProtKB">
        <authorList>
            <consortium name="WormBaseParasite"/>
        </authorList>
    </citation>
    <scope>IDENTIFICATION</scope>
</reference>
<name>A0A0N5ARJ3_9BILA</name>
<dbReference type="Proteomes" id="UP000046393">
    <property type="component" value="Unplaced"/>
</dbReference>
<proteinExistence type="predicted"/>
<accession>A0A0N5ARJ3</accession>
<dbReference type="WBParaSite" id="SMUV_0000734401-mRNA-1">
    <property type="protein sequence ID" value="SMUV_0000734401-mRNA-1"/>
    <property type="gene ID" value="SMUV_0000734401"/>
</dbReference>